<name>A0A508TWP4_9BRAD</name>
<dbReference type="InterPro" id="IPR016181">
    <property type="entry name" value="Acyl_CoA_acyltransferase"/>
</dbReference>
<dbReference type="RefSeq" id="WP_139863997.1">
    <property type="nucleotide sequence ID" value="NZ_CAADFC020000031.1"/>
</dbReference>
<dbReference type="GO" id="GO:0016747">
    <property type="term" value="F:acyltransferase activity, transferring groups other than amino-acyl groups"/>
    <property type="evidence" value="ECO:0007669"/>
    <property type="project" value="InterPro"/>
</dbReference>
<dbReference type="Pfam" id="PF13302">
    <property type="entry name" value="Acetyltransf_3"/>
    <property type="match status" value="1"/>
</dbReference>
<dbReference type="OrthoDB" id="6293260at2"/>
<dbReference type="SUPFAM" id="SSF55729">
    <property type="entry name" value="Acyl-CoA N-acyltransferases (Nat)"/>
    <property type="match status" value="1"/>
</dbReference>
<dbReference type="AlphaFoldDB" id="A0A508TWP4"/>
<dbReference type="Gene3D" id="3.40.630.30">
    <property type="match status" value="1"/>
</dbReference>
<comment type="caution">
    <text evidence="2">The sequence shown here is derived from an EMBL/GenBank/DDBJ whole genome shotgun (WGS) entry which is preliminary data.</text>
</comment>
<feature type="domain" description="N-acetyltransferase" evidence="1">
    <location>
        <begin position="9"/>
        <end position="149"/>
    </location>
</feature>
<gene>
    <name evidence="2" type="ORF">CI1B_74260</name>
</gene>
<evidence type="ECO:0000313" key="2">
    <source>
        <dbReference type="EMBL" id="VIO78754.1"/>
    </source>
</evidence>
<accession>A0A508TWP4</accession>
<dbReference type="EMBL" id="CAADFC020000031">
    <property type="protein sequence ID" value="VIO78754.1"/>
    <property type="molecule type" value="Genomic_DNA"/>
</dbReference>
<sequence length="181" mass="21264">MNAYQTEHLILTPMRIEHEAELFKLHNDVLIQETIFKNVPQTSENVRTWLARYLAQWQKNSFGVWMVYEKTKGGPAIIGRCGLQDFENTNNLEFSYAFLEYRAGRGLGPEAARFTITHALRNSTKEKVVGFIAHGNARAERAAKKLGLRYIDDRLYYDKLFQYYEMTREEYFSHPHHQVAR</sequence>
<reference evidence="2" key="1">
    <citation type="submission" date="2019-02" db="EMBL/GenBank/DDBJ databases">
        <authorList>
            <person name="Pothier F.J."/>
        </authorList>
    </citation>
    <scope>NUCLEOTIDE SEQUENCE</scope>
    <source>
        <strain evidence="2">CI-1B</strain>
    </source>
</reference>
<protein>
    <recommendedName>
        <fullName evidence="1">N-acetyltransferase domain-containing protein</fullName>
    </recommendedName>
</protein>
<evidence type="ECO:0000259" key="1">
    <source>
        <dbReference type="Pfam" id="PF13302"/>
    </source>
</evidence>
<dbReference type="PANTHER" id="PTHR43792:SF1">
    <property type="entry name" value="N-ACETYLTRANSFERASE DOMAIN-CONTAINING PROTEIN"/>
    <property type="match status" value="1"/>
</dbReference>
<proteinExistence type="predicted"/>
<organism evidence="2 3">
    <name type="scientific">Bradyrhizobium ivorense</name>
    <dbReference type="NCBI Taxonomy" id="2511166"/>
    <lineage>
        <taxon>Bacteria</taxon>
        <taxon>Pseudomonadati</taxon>
        <taxon>Pseudomonadota</taxon>
        <taxon>Alphaproteobacteria</taxon>
        <taxon>Hyphomicrobiales</taxon>
        <taxon>Nitrobacteraceae</taxon>
        <taxon>Bradyrhizobium</taxon>
    </lineage>
</organism>
<dbReference type="PANTHER" id="PTHR43792">
    <property type="entry name" value="GNAT FAMILY, PUTATIVE (AFU_ORTHOLOGUE AFUA_3G00765)-RELATED-RELATED"/>
    <property type="match status" value="1"/>
</dbReference>
<keyword evidence="3" id="KW-1185">Reference proteome</keyword>
<evidence type="ECO:0000313" key="3">
    <source>
        <dbReference type="Proteomes" id="UP000328092"/>
    </source>
</evidence>
<dbReference type="InterPro" id="IPR051531">
    <property type="entry name" value="N-acetyltransferase"/>
</dbReference>
<dbReference type="InterPro" id="IPR000182">
    <property type="entry name" value="GNAT_dom"/>
</dbReference>
<dbReference type="Proteomes" id="UP000328092">
    <property type="component" value="Unassembled WGS sequence"/>
</dbReference>